<accession>A0A1Y1JJ61</accession>
<evidence type="ECO:0000313" key="2">
    <source>
        <dbReference type="Proteomes" id="UP000195521"/>
    </source>
</evidence>
<dbReference type="OMA" id="RGNIKCT"/>
<evidence type="ECO:0000313" key="1">
    <source>
        <dbReference type="EMBL" id="GAW80842.1"/>
    </source>
</evidence>
<dbReference type="OrthoDB" id="369768at2759"/>
<dbReference type="RefSeq" id="XP_028543431.1">
    <property type="nucleotide sequence ID" value="XM_028687630.1"/>
</dbReference>
<dbReference type="AlphaFoldDB" id="A0A1Y1JJ61"/>
<keyword evidence="2" id="KW-1185">Reference proteome</keyword>
<dbReference type="Proteomes" id="UP000195521">
    <property type="component" value="Unassembled WGS sequence"/>
</dbReference>
<comment type="caution">
    <text evidence="1">The sequence shown here is derived from an EMBL/GenBank/DDBJ whole genome shotgun (WGS) entry which is preliminary data.</text>
</comment>
<reference evidence="2" key="1">
    <citation type="submission" date="2017-04" db="EMBL/GenBank/DDBJ databases">
        <title>Plasmodium gonderi genome.</title>
        <authorList>
            <person name="Arisue N."/>
            <person name="Honma H."/>
            <person name="Kawai S."/>
            <person name="Tougan T."/>
            <person name="Tanabe K."/>
            <person name="Horii T."/>
        </authorList>
    </citation>
    <scope>NUCLEOTIDE SEQUENCE [LARGE SCALE GENOMIC DNA]</scope>
    <source>
        <strain evidence="2">ATCC 30045</strain>
    </source>
</reference>
<protein>
    <submittedName>
        <fullName evidence="1">Uncharacterized protein</fullName>
    </submittedName>
</protein>
<sequence length="116" mass="13943">MKRMNRDVCKYVCRKCNNFIYFNEACELIYKVAYPEYAKIYYNMNELNKGRENKTEPNLKFYDNLYRQIYNNGLCGVNKQRNDFTNKDNVNNILHFLNKGNIMCTKCSSVNGWFLK</sequence>
<proteinExistence type="predicted"/>
<dbReference type="GeneID" id="39747560"/>
<dbReference type="EMBL" id="BDQF01000010">
    <property type="protein sequence ID" value="GAW80842.1"/>
    <property type="molecule type" value="Genomic_DNA"/>
</dbReference>
<organism evidence="1 2">
    <name type="scientific">Plasmodium gonderi</name>
    <dbReference type="NCBI Taxonomy" id="77519"/>
    <lineage>
        <taxon>Eukaryota</taxon>
        <taxon>Sar</taxon>
        <taxon>Alveolata</taxon>
        <taxon>Apicomplexa</taxon>
        <taxon>Aconoidasida</taxon>
        <taxon>Haemosporida</taxon>
        <taxon>Plasmodiidae</taxon>
        <taxon>Plasmodium</taxon>
        <taxon>Plasmodium (Plasmodium)</taxon>
    </lineage>
</organism>
<gene>
    <name evidence="1" type="ORF">PGO_090400</name>
</gene>
<name>A0A1Y1JJ61_PLAGO</name>